<keyword evidence="3" id="KW-1185">Reference proteome</keyword>
<name>A0ABT5ZE67_9ACTN</name>
<reference evidence="2 3" key="1">
    <citation type="submission" date="2023-03" db="EMBL/GenBank/DDBJ databases">
        <title>Draft genome sequence of Streptomyces sp. RB6PN23 isolated from peat swamp forest in Thailand.</title>
        <authorList>
            <person name="Klaysubun C."/>
            <person name="Duangmal K."/>
        </authorList>
    </citation>
    <scope>NUCLEOTIDE SEQUENCE [LARGE SCALE GENOMIC DNA]</scope>
    <source>
        <strain evidence="2 3">RB6PN23</strain>
    </source>
</reference>
<feature type="region of interest" description="Disordered" evidence="1">
    <location>
        <begin position="21"/>
        <end position="61"/>
    </location>
</feature>
<evidence type="ECO:0000313" key="2">
    <source>
        <dbReference type="EMBL" id="MDF3288124.1"/>
    </source>
</evidence>
<accession>A0ABT5ZE67</accession>
<sequence length="61" mass="7372">MANRDRDPYSDADFIEDMTEETLASQEQERQLRQRQQEQQRARQTDDDGTYFDQDDLDDLQ</sequence>
<evidence type="ECO:0000256" key="1">
    <source>
        <dbReference type="SAM" id="MobiDB-lite"/>
    </source>
</evidence>
<feature type="compositionally biased region" description="Basic and acidic residues" evidence="1">
    <location>
        <begin position="27"/>
        <end position="46"/>
    </location>
</feature>
<proteinExistence type="predicted"/>
<organism evidence="2 3">
    <name type="scientific">Streptomyces silvisoli</name>
    <dbReference type="NCBI Taxonomy" id="3034235"/>
    <lineage>
        <taxon>Bacteria</taxon>
        <taxon>Bacillati</taxon>
        <taxon>Actinomycetota</taxon>
        <taxon>Actinomycetes</taxon>
        <taxon>Kitasatosporales</taxon>
        <taxon>Streptomycetaceae</taxon>
        <taxon>Streptomyces</taxon>
    </lineage>
</organism>
<dbReference type="EMBL" id="JARJBC010000001">
    <property type="protein sequence ID" value="MDF3288124.1"/>
    <property type="molecule type" value="Genomic_DNA"/>
</dbReference>
<gene>
    <name evidence="2" type="ORF">P3G67_02525</name>
</gene>
<comment type="caution">
    <text evidence="2">The sequence shown here is derived from an EMBL/GenBank/DDBJ whole genome shotgun (WGS) entry which is preliminary data.</text>
</comment>
<protein>
    <submittedName>
        <fullName evidence="2">Uncharacterized protein</fullName>
    </submittedName>
</protein>
<dbReference type="RefSeq" id="WP_269859150.1">
    <property type="nucleotide sequence ID" value="NZ_JARJBC010000001.1"/>
</dbReference>
<dbReference type="Proteomes" id="UP001216579">
    <property type="component" value="Unassembled WGS sequence"/>
</dbReference>
<evidence type="ECO:0000313" key="3">
    <source>
        <dbReference type="Proteomes" id="UP001216579"/>
    </source>
</evidence>
<feature type="compositionally biased region" description="Acidic residues" evidence="1">
    <location>
        <begin position="47"/>
        <end position="61"/>
    </location>
</feature>